<dbReference type="PANTHER" id="PTHR19862">
    <property type="entry name" value="WD REPEAT-CONTAINING PROTEIN 48"/>
    <property type="match status" value="1"/>
</dbReference>
<gene>
    <name evidence="3" type="ORF">MTR67_034957</name>
</gene>
<evidence type="ECO:0000313" key="3">
    <source>
        <dbReference type="EMBL" id="WMV41572.1"/>
    </source>
</evidence>
<evidence type="ECO:0000256" key="1">
    <source>
        <dbReference type="SAM" id="MobiDB-lite"/>
    </source>
</evidence>
<keyword evidence="4" id="KW-1185">Reference proteome</keyword>
<keyword evidence="2" id="KW-0472">Membrane</keyword>
<dbReference type="Proteomes" id="UP001234989">
    <property type="component" value="Chromosome 8"/>
</dbReference>
<evidence type="ECO:0000256" key="2">
    <source>
        <dbReference type="SAM" id="Phobius"/>
    </source>
</evidence>
<dbReference type="GO" id="GO:0000724">
    <property type="term" value="P:double-strand break repair via homologous recombination"/>
    <property type="evidence" value="ECO:0007669"/>
    <property type="project" value="TreeGrafter"/>
</dbReference>
<dbReference type="GO" id="GO:0043130">
    <property type="term" value="F:ubiquitin binding"/>
    <property type="evidence" value="ECO:0007669"/>
    <property type="project" value="TreeGrafter"/>
</dbReference>
<proteinExistence type="predicted"/>
<keyword evidence="2" id="KW-0812">Transmembrane</keyword>
<feature type="region of interest" description="Disordered" evidence="1">
    <location>
        <begin position="155"/>
        <end position="176"/>
    </location>
</feature>
<reference evidence="3" key="1">
    <citation type="submission" date="2023-08" db="EMBL/GenBank/DDBJ databases">
        <title>A de novo genome assembly of Solanum verrucosum Schlechtendal, a Mexican diploid species geographically isolated from the other diploid A-genome species in potato relatives.</title>
        <authorList>
            <person name="Hosaka K."/>
        </authorList>
    </citation>
    <scope>NUCLEOTIDE SEQUENCE</scope>
    <source>
        <tissue evidence="3">Young leaves</tissue>
    </source>
</reference>
<protein>
    <submittedName>
        <fullName evidence="3">Uncharacterized protein</fullName>
    </submittedName>
</protein>
<sequence length="338" mass="37586">MYSADLNIPGKPEDDKVFPAMNLCLQFTVVVPASPPSIMTGGSQSGPWRKTITDLDGPEDEKDMPWWVIDCVMNHRLPPRENTKCSFYLHPCEGSTVQILTQGKLSAPRILRIHKEKYLSAVLQKLATARAVFALLAVQWVFCEIRNHHRVENTPATKLQKTHRRNHHHTPTGPSSLVTRLLHAPDTLDHLRPESDVDISSLSSLEIFEGVSNLRPLTWKSKPKPLGHAEGSAPISFSATLALCTFSFYHHGSMVELIFIIVSVFYVPGFVALESRVFRKQPLYLHEVINYVVEKLAPDKPLDSENSDGTFAPGMHGATGVDDHPGLGRSLGKSIIHL</sequence>
<feature type="compositionally biased region" description="Basic residues" evidence="1">
    <location>
        <begin position="160"/>
        <end position="170"/>
    </location>
</feature>
<dbReference type="PANTHER" id="PTHR19862:SF14">
    <property type="entry name" value="WD REPEAT-CONTAINING PROTEIN 48"/>
    <property type="match status" value="1"/>
</dbReference>
<dbReference type="AlphaFoldDB" id="A0AAF0U912"/>
<name>A0AAF0U912_SOLVR</name>
<accession>A0AAF0U912</accession>
<feature type="transmembrane region" description="Helical" evidence="2">
    <location>
        <begin position="254"/>
        <end position="273"/>
    </location>
</feature>
<dbReference type="EMBL" id="CP133619">
    <property type="protein sequence ID" value="WMV41572.1"/>
    <property type="molecule type" value="Genomic_DNA"/>
</dbReference>
<dbReference type="InterPro" id="IPR051246">
    <property type="entry name" value="WDR48"/>
</dbReference>
<keyword evidence="2" id="KW-1133">Transmembrane helix</keyword>
<organism evidence="3 4">
    <name type="scientific">Solanum verrucosum</name>
    <dbReference type="NCBI Taxonomy" id="315347"/>
    <lineage>
        <taxon>Eukaryota</taxon>
        <taxon>Viridiplantae</taxon>
        <taxon>Streptophyta</taxon>
        <taxon>Embryophyta</taxon>
        <taxon>Tracheophyta</taxon>
        <taxon>Spermatophyta</taxon>
        <taxon>Magnoliopsida</taxon>
        <taxon>eudicotyledons</taxon>
        <taxon>Gunneridae</taxon>
        <taxon>Pentapetalae</taxon>
        <taxon>asterids</taxon>
        <taxon>lamiids</taxon>
        <taxon>Solanales</taxon>
        <taxon>Solanaceae</taxon>
        <taxon>Solanoideae</taxon>
        <taxon>Solaneae</taxon>
        <taxon>Solanum</taxon>
    </lineage>
</organism>
<evidence type="ECO:0000313" key="4">
    <source>
        <dbReference type="Proteomes" id="UP001234989"/>
    </source>
</evidence>